<keyword evidence="1" id="KW-0472">Membrane</keyword>
<keyword evidence="1" id="KW-1133">Transmembrane helix</keyword>
<reference evidence="2" key="2">
    <citation type="submission" date="2020-05" db="UniProtKB">
        <authorList>
            <consortium name="Ensembl"/>
        </authorList>
    </citation>
    <scope>IDENTIFICATION</scope>
</reference>
<dbReference type="InParanoid" id="A0A6I8RT51"/>
<accession>A0A6I8RT51</accession>
<dbReference type="Ensembl" id="ENSXETT00000070338">
    <property type="protein sequence ID" value="ENSXETP00000085908"/>
    <property type="gene ID" value="ENSXETG00000036884"/>
</dbReference>
<keyword evidence="1" id="KW-0812">Transmembrane</keyword>
<dbReference type="AlphaFoldDB" id="A0A6I8RT51"/>
<dbReference type="Bgee" id="ENSXETG00000036884">
    <property type="expression patterns" value="Expressed in brain and 7 other cell types or tissues"/>
</dbReference>
<evidence type="ECO:0000313" key="2">
    <source>
        <dbReference type="Ensembl" id="ENSXETP00000085908"/>
    </source>
</evidence>
<proteinExistence type="predicted"/>
<organism evidence="2">
    <name type="scientific">Xenopus tropicalis</name>
    <name type="common">Western clawed frog</name>
    <name type="synonym">Silurana tropicalis</name>
    <dbReference type="NCBI Taxonomy" id="8364"/>
    <lineage>
        <taxon>Eukaryota</taxon>
        <taxon>Metazoa</taxon>
        <taxon>Chordata</taxon>
        <taxon>Craniata</taxon>
        <taxon>Vertebrata</taxon>
        <taxon>Euteleostomi</taxon>
        <taxon>Amphibia</taxon>
        <taxon>Batrachia</taxon>
        <taxon>Anura</taxon>
        <taxon>Pipoidea</taxon>
        <taxon>Pipidae</taxon>
        <taxon>Xenopodinae</taxon>
        <taxon>Xenopus</taxon>
        <taxon>Silurana</taxon>
    </lineage>
</organism>
<reference evidence="2" key="1">
    <citation type="journal article" date="2010" name="Science">
        <title>The genome of the Western clawed frog Xenopus tropicalis.</title>
        <authorList>
            <person name="Hellsten U."/>
            <person name="Harland R.M."/>
            <person name="Gilchrist M.J."/>
            <person name="Hendrix D."/>
            <person name="Jurka J."/>
            <person name="Kapitonov V."/>
            <person name="Ovcharenko I."/>
            <person name="Putnam N.H."/>
            <person name="Shu S."/>
            <person name="Taher L."/>
            <person name="Blitz I.L."/>
            <person name="Blumberg B."/>
            <person name="Dichmann D.S."/>
            <person name="Dubchak I."/>
            <person name="Amaya E."/>
            <person name="Detter J.C."/>
            <person name="Fletcher R."/>
            <person name="Gerhard D.S."/>
            <person name="Goodstein D."/>
            <person name="Graves T."/>
            <person name="Grigoriev I.V."/>
            <person name="Grimwood J."/>
            <person name="Kawashima T."/>
            <person name="Lindquist E."/>
            <person name="Lucas S.M."/>
            <person name="Mead P.E."/>
            <person name="Mitros T."/>
            <person name="Ogino H."/>
            <person name="Ohta Y."/>
            <person name="Poliakov A.V."/>
            <person name="Pollet N."/>
            <person name="Robert J."/>
            <person name="Salamov A."/>
            <person name="Sater A.K."/>
            <person name="Schmutz J."/>
            <person name="Terry A."/>
            <person name="Vize P.D."/>
            <person name="Warren W.C."/>
            <person name="Wells D."/>
            <person name="Wills A."/>
            <person name="Wilson R.K."/>
            <person name="Zimmerman L.B."/>
            <person name="Zorn A.M."/>
            <person name="Grainger R."/>
            <person name="Grammer T."/>
            <person name="Khokha M.K."/>
            <person name="Richardson P.M."/>
            <person name="Rokhsar D.S."/>
        </authorList>
    </citation>
    <scope>NUCLEOTIDE SEQUENCE [LARGE SCALE GENOMIC DNA]</scope>
    <source>
        <strain evidence="2">Nigerian</strain>
    </source>
</reference>
<dbReference type="GeneTree" id="ENSGT00420000030724"/>
<name>A0A6I8RT51_XENTR</name>
<feature type="transmembrane region" description="Helical" evidence="1">
    <location>
        <begin position="12"/>
        <end position="30"/>
    </location>
</feature>
<evidence type="ECO:0000256" key="1">
    <source>
        <dbReference type="SAM" id="Phobius"/>
    </source>
</evidence>
<sequence length="68" mass="8049">MSQFLDWFVPCYLILSILILVGFGACIYYFEPGLKEAHKWRAQRPLLERDLRKTLLMRDNLAYSLPDV</sequence>
<protein>
    <submittedName>
        <fullName evidence="2">Uncharacterized protein</fullName>
    </submittedName>
</protein>